<evidence type="ECO:0000256" key="1">
    <source>
        <dbReference type="SAM" id="Coils"/>
    </source>
</evidence>
<evidence type="ECO:0000313" key="4">
    <source>
        <dbReference type="Proteomes" id="UP001148838"/>
    </source>
</evidence>
<evidence type="ECO:0000313" key="3">
    <source>
        <dbReference type="EMBL" id="KAJ4427046.1"/>
    </source>
</evidence>
<feature type="compositionally biased region" description="Polar residues" evidence="2">
    <location>
        <begin position="177"/>
        <end position="186"/>
    </location>
</feature>
<dbReference type="Proteomes" id="UP001148838">
    <property type="component" value="Unassembled WGS sequence"/>
</dbReference>
<protein>
    <submittedName>
        <fullName evidence="3">Uncharacterized protein</fullName>
    </submittedName>
</protein>
<name>A0ABQ8RZ66_PERAM</name>
<feature type="coiled-coil region" evidence="1">
    <location>
        <begin position="1"/>
        <end position="55"/>
    </location>
</feature>
<dbReference type="EMBL" id="JAJSOF020000039">
    <property type="protein sequence ID" value="KAJ4427046.1"/>
    <property type="molecule type" value="Genomic_DNA"/>
</dbReference>
<proteinExistence type="predicted"/>
<sequence length="389" mass="43813">MDELRKLIEDLAKEVKQGFKKYNATGKIQDFETYMHHVVNRLECLERKVDYLENQSRRNNIVIYSVHEENRKRWGGGLEDLVRHVVAQIDIDFVDSDIERAHRYDKLIINGRVWHRGELEDIDNHSQEKEEVSGVEPEIPDSEVRAMVSPDKGSRPPGKEGPGDAGREVAGGRRASSVENTGPSRNTARDRGQKTVELEVPNRRRSQRVAETRKVKRVKASYNGWGDHRANHTVPTFWLDDRPPLLGMCKTSSRLVGQADETPEPPAIPSRDIVTRIPNLTTMTSRCSGIGTKLLEGSMAVMATVDLQDVGEKPPPGPEVHPLIENLADVPTTEFKRPEFSPLLRQDRRDSLEAGMPEIRLCSYVRGSPVCADCIIQGLLLPVLSWRGV</sequence>
<reference evidence="3 4" key="1">
    <citation type="journal article" date="2022" name="Allergy">
        <title>Genome assembly and annotation of Periplaneta americana reveal a comprehensive cockroach allergen profile.</title>
        <authorList>
            <person name="Wang L."/>
            <person name="Xiong Q."/>
            <person name="Saelim N."/>
            <person name="Wang L."/>
            <person name="Nong W."/>
            <person name="Wan A.T."/>
            <person name="Shi M."/>
            <person name="Liu X."/>
            <person name="Cao Q."/>
            <person name="Hui J.H.L."/>
            <person name="Sookrung N."/>
            <person name="Leung T.F."/>
            <person name="Tungtrongchitr A."/>
            <person name="Tsui S.K.W."/>
        </authorList>
    </citation>
    <scope>NUCLEOTIDE SEQUENCE [LARGE SCALE GENOMIC DNA]</scope>
    <source>
        <strain evidence="3">PWHHKU_190912</strain>
    </source>
</reference>
<feature type="compositionally biased region" description="Basic and acidic residues" evidence="2">
    <location>
        <begin position="152"/>
        <end position="171"/>
    </location>
</feature>
<evidence type="ECO:0000256" key="2">
    <source>
        <dbReference type="SAM" id="MobiDB-lite"/>
    </source>
</evidence>
<feature type="compositionally biased region" description="Basic and acidic residues" evidence="2">
    <location>
        <begin position="187"/>
        <end position="213"/>
    </location>
</feature>
<feature type="region of interest" description="Disordered" evidence="2">
    <location>
        <begin position="124"/>
        <end position="215"/>
    </location>
</feature>
<accession>A0ABQ8RZ66</accession>
<keyword evidence="4" id="KW-1185">Reference proteome</keyword>
<keyword evidence="1" id="KW-0175">Coiled coil</keyword>
<comment type="caution">
    <text evidence="3">The sequence shown here is derived from an EMBL/GenBank/DDBJ whole genome shotgun (WGS) entry which is preliminary data.</text>
</comment>
<gene>
    <name evidence="3" type="ORF">ANN_26845</name>
</gene>
<organism evidence="3 4">
    <name type="scientific">Periplaneta americana</name>
    <name type="common">American cockroach</name>
    <name type="synonym">Blatta americana</name>
    <dbReference type="NCBI Taxonomy" id="6978"/>
    <lineage>
        <taxon>Eukaryota</taxon>
        <taxon>Metazoa</taxon>
        <taxon>Ecdysozoa</taxon>
        <taxon>Arthropoda</taxon>
        <taxon>Hexapoda</taxon>
        <taxon>Insecta</taxon>
        <taxon>Pterygota</taxon>
        <taxon>Neoptera</taxon>
        <taxon>Polyneoptera</taxon>
        <taxon>Dictyoptera</taxon>
        <taxon>Blattodea</taxon>
        <taxon>Blattoidea</taxon>
        <taxon>Blattidae</taxon>
        <taxon>Blattinae</taxon>
        <taxon>Periplaneta</taxon>
    </lineage>
</organism>